<dbReference type="GO" id="GO:0005634">
    <property type="term" value="C:nucleus"/>
    <property type="evidence" value="ECO:0007669"/>
    <property type="project" value="UniProtKB-SubCell"/>
</dbReference>
<comment type="subcellular location">
    <subcellularLocation>
        <location evidence="1">Nucleus</location>
    </subcellularLocation>
</comment>
<keyword evidence="4" id="KW-0862">Zinc</keyword>
<evidence type="ECO:0000313" key="9">
    <source>
        <dbReference type="EMBL" id="KAJ7965825.1"/>
    </source>
</evidence>
<dbReference type="Pfam" id="PF23376">
    <property type="entry name" value="Fn3_VIN3"/>
    <property type="match status" value="1"/>
</dbReference>
<reference evidence="9" key="1">
    <citation type="journal article" date="2023" name="Science">
        <title>Elucidation of the pathway for biosynthesis of saponin adjuvants from the soapbark tree.</title>
        <authorList>
            <person name="Reed J."/>
            <person name="Orme A."/>
            <person name="El-Demerdash A."/>
            <person name="Owen C."/>
            <person name="Martin L.B.B."/>
            <person name="Misra R.C."/>
            <person name="Kikuchi S."/>
            <person name="Rejzek M."/>
            <person name="Martin A.C."/>
            <person name="Harkess A."/>
            <person name="Leebens-Mack J."/>
            <person name="Louveau T."/>
            <person name="Stephenson M.J."/>
            <person name="Osbourn A."/>
        </authorList>
    </citation>
    <scope>NUCLEOTIDE SEQUENCE</scope>
    <source>
        <strain evidence="9">S10</strain>
    </source>
</reference>
<dbReference type="Proteomes" id="UP001163823">
    <property type="component" value="Chromosome 6"/>
</dbReference>
<evidence type="ECO:0000313" key="10">
    <source>
        <dbReference type="Proteomes" id="UP001163823"/>
    </source>
</evidence>
<dbReference type="CDD" id="cd15521">
    <property type="entry name" value="PHD_VIN3_plant"/>
    <property type="match status" value="1"/>
</dbReference>
<dbReference type="PANTHER" id="PTHR46286">
    <property type="entry name" value="VIN3-LIKE PROTEIN 2-RELATED"/>
    <property type="match status" value="1"/>
</dbReference>
<gene>
    <name evidence="9" type="ORF">O6P43_015398</name>
</gene>
<dbReference type="InterPro" id="IPR058585">
    <property type="entry name" value="Fn3_VIN3"/>
</dbReference>
<dbReference type="Pfam" id="PF07227">
    <property type="entry name" value="PHD_Oberon"/>
    <property type="match status" value="1"/>
</dbReference>
<evidence type="ECO:0000256" key="4">
    <source>
        <dbReference type="ARBA" id="ARBA00022833"/>
    </source>
</evidence>
<keyword evidence="10" id="KW-1185">Reference proteome</keyword>
<dbReference type="GO" id="GO:0008270">
    <property type="term" value="F:zinc ion binding"/>
    <property type="evidence" value="ECO:0007669"/>
    <property type="project" value="UniProtKB-KW"/>
</dbReference>
<name>A0AAD7LWW2_QUISA</name>
<evidence type="ECO:0000259" key="6">
    <source>
        <dbReference type="Pfam" id="PF07227"/>
    </source>
</evidence>
<dbReference type="InterPro" id="IPR032881">
    <property type="entry name" value="Oberon-like_PHD"/>
</dbReference>
<keyword evidence="2" id="KW-0479">Metal-binding</keyword>
<evidence type="ECO:0000256" key="1">
    <source>
        <dbReference type="ARBA" id="ARBA00004123"/>
    </source>
</evidence>
<evidence type="ECO:0000259" key="8">
    <source>
        <dbReference type="Pfam" id="PF23380"/>
    </source>
</evidence>
<dbReference type="GO" id="GO:0040029">
    <property type="term" value="P:epigenetic regulation of gene expression"/>
    <property type="evidence" value="ECO:0007669"/>
    <property type="project" value="InterPro"/>
</dbReference>
<evidence type="ECO:0000256" key="5">
    <source>
        <dbReference type="ARBA" id="ARBA00023242"/>
    </source>
</evidence>
<keyword evidence="5" id="KW-0539">Nucleus</keyword>
<comment type="caution">
    <text evidence="9">The sequence shown here is derived from an EMBL/GenBank/DDBJ whole genome shotgun (WGS) entry which is preliminary data.</text>
</comment>
<keyword evidence="3" id="KW-0863">Zinc-finger</keyword>
<feature type="domain" description="VIN3-like C-terminal" evidence="8">
    <location>
        <begin position="517"/>
        <end position="586"/>
    </location>
</feature>
<feature type="domain" description="Oberon-like PHD finger" evidence="6">
    <location>
        <begin position="144"/>
        <end position="264"/>
    </location>
</feature>
<dbReference type="Pfam" id="PF23380">
    <property type="entry name" value="VIN3_C"/>
    <property type="match status" value="1"/>
</dbReference>
<protein>
    <submittedName>
        <fullName evidence="9">VIN3-like protein 2</fullName>
    </submittedName>
</protein>
<dbReference type="AlphaFoldDB" id="A0AAD7LWW2"/>
<dbReference type="GO" id="GO:0010048">
    <property type="term" value="P:vernalization response"/>
    <property type="evidence" value="ECO:0007669"/>
    <property type="project" value="InterPro"/>
</dbReference>
<evidence type="ECO:0000256" key="2">
    <source>
        <dbReference type="ARBA" id="ARBA00022723"/>
    </source>
</evidence>
<evidence type="ECO:0000256" key="3">
    <source>
        <dbReference type="ARBA" id="ARBA00022771"/>
    </source>
</evidence>
<dbReference type="InterPro" id="IPR044514">
    <property type="entry name" value="VIN3-like"/>
</dbReference>
<dbReference type="PANTHER" id="PTHR46286:SF6">
    <property type="entry name" value="OS08G0220600 PROTEIN"/>
    <property type="match status" value="1"/>
</dbReference>
<feature type="domain" description="VIN3-like fibronectin type-III" evidence="7">
    <location>
        <begin position="308"/>
        <end position="395"/>
    </location>
</feature>
<proteinExistence type="predicted"/>
<dbReference type="SUPFAM" id="SSF49265">
    <property type="entry name" value="Fibronectin type III"/>
    <property type="match status" value="1"/>
</dbReference>
<dbReference type="KEGG" id="qsa:O6P43_015398"/>
<accession>A0AAD7LWW2</accession>
<dbReference type="InterPro" id="IPR056990">
    <property type="entry name" value="VIN3-like_C"/>
</dbReference>
<organism evidence="9 10">
    <name type="scientific">Quillaja saponaria</name>
    <name type="common">Soap bark tree</name>
    <dbReference type="NCBI Taxonomy" id="32244"/>
    <lineage>
        <taxon>Eukaryota</taxon>
        <taxon>Viridiplantae</taxon>
        <taxon>Streptophyta</taxon>
        <taxon>Embryophyta</taxon>
        <taxon>Tracheophyta</taxon>
        <taxon>Spermatophyta</taxon>
        <taxon>Magnoliopsida</taxon>
        <taxon>eudicotyledons</taxon>
        <taxon>Gunneridae</taxon>
        <taxon>Pentapetalae</taxon>
        <taxon>rosids</taxon>
        <taxon>fabids</taxon>
        <taxon>Fabales</taxon>
        <taxon>Quillajaceae</taxon>
        <taxon>Quillaja</taxon>
    </lineage>
</organism>
<evidence type="ECO:0000259" key="7">
    <source>
        <dbReference type="Pfam" id="PF23376"/>
    </source>
</evidence>
<dbReference type="InterPro" id="IPR036116">
    <property type="entry name" value="FN3_sf"/>
</dbReference>
<dbReference type="EMBL" id="JARAOO010000006">
    <property type="protein sequence ID" value="KAJ7965825.1"/>
    <property type="molecule type" value="Genomic_DNA"/>
</dbReference>
<sequence length="587" mass="66556">MSRAEEGFTENDSEFTGFVLDPEKCSTLNLEQKRKLVHDIARQSRDAPTMLRSFTRRELLEIICAEMGEERKYTGYSKNRMIESLLKLVSKKAQRSDVRNVLTCSTTKSHIGSKRKRNIAPSVQDLNYHPSGNSVEDNMKTLLCQNVVCRATLNTGDSFCKRCSCCICHRYDDNKDPSLWLTCSSDLPDEKESCGMSCHLECALKDGRAGILNNGCHATLEGSFYCVSCGKINELMRTWRKQLISAKEARRVDTLCQRISLAHKILIGTEVYKEVHKTVETAVQLLNSEVGPPDQVCSEEKEGPICSIHFEESSPTSVVVVLEYEDHLLKNFLGCRLWHRMSTMKEYPEQPTFIILRPEKRFKLDNLHPSTEYFCKVSLFSSTGTLGVTEAKWVTAKKASSSPPKMNTPGNNQTRHLPTVCSVTAFDQHETEEDKIGSESHCQVKCVDRDIDLLSGDQPAKHLLLHDINKRRFEGFHSKPPLVDIFEFINPVAAPFTPCKSNGMRTFLGSGCKKQLESDYEYSVRAIKWLEHGGHIDETFRVKFLTWFSLKATVQERRVVNVFVDALIDDPPSLAGQLMHTFMEEIC</sequence>